<evidence type="ECO:0000256" key="2">
    <source>
        <dbReference type="SAM" id="MobiDB-lite"/>
    </source>
</evidence>
<keyword evidence="4" id="KW-1185">Reference proteome</keyword>
<dbReference type="InterPro" id="IPR005321">
    <property type="entry name" value="Peptidase_S58_DmpA"/>
</dbReference>
<dbReference type="AlphaFoldDB" id="A0A4P7SEI3"/>
<feature type="region of interest" description="Disordered" evidence="2">
    <location>
        <begin position="1"/>
        <end position="48"/>
    </location>
</feature>
<dbReference type="EMBL" id="CP039291">
    <property type="protein sequence ID" value="QCB92442.1"/>
    <property type="molecule type" value="Genomic_DNA"/>
</dbReference>
<dbReference type="OrthoDB" id="9808347at2"/>
<protein>
    <submittedName>
        <fullName evidence="3">Peptidase S58 family protein</fullName>
    </submittedName>
</protein>
<organism evidence="3 4">
    <name type="scientific">Cellulomonas shaoxiangyii</name>
    <dbReference type="NCBI Taxonomy" id="2566013"/>
    <lineage>
        <taxon>Bacteria</taxon>
        <taxon>Bacillati</taxon>
        <taxon>Actinomycetota</taxon>
        <taxon>Actinomycetes</taxon>
        <taxon>Micrococcales</taxon>
        <taxon>Cellulomonadaceae</taxon>
        <taxon>Cellulomonas</taxon>
    </lineage>
</organism>
<feature type="region of interest" description="Disordered" evidence="2">
    <location>
        <begin position="245"/>
        <end position="265"/>
    </location>
</feature>
<reference evidence="3 4" key="1">
    <citation type="submission" date="2019-04" db="EMBL/GenBank/DDBJ databases">
        <title>Isolation and identification of Cellulomonas shaoxiangyii sp. Nov. isolated from feces of the Tibetan antelopes (Pantholops hodgsonii) in the Qinghai-Tibet plateau of China.</title>
        <authorList>
            <person name="Tian Z."/>
        </authorList>
    </citation>
    <scope>NUCLEOTIDE SEQUENCE [LARGE SCALE GENOMIC DNA]</scope>
    <source>
        <strain evidence="3 4">Z28</strain>
    </source>
</reference>
<evidence type="ECO:0000313" key="4">
    <source>
        <dbReference type="Proteomes" id="UP000296469"/>
    </source>
</evidence>
<dbReference type="PANTHER" id="PTHR36512:SF3">
    <property type="entry name" value="BLR5678 PROTEIN"/>
    <property type="match status" value="1"/>
</dbReference>
<dbReference type="GO" id="GO:0004177">
    <property type="term" value="F:aminopeptidase activity"/>
    <property type="evidence" value="ECO:0007669"/>
    <property type="project" value="TreeGrafter"/>
</dbReference>
<proteinExistence type="inferred from homology"/>
<dbReference type="PANTHER" id="PTHR36512">
    <property type="entry name" value="D-AMINOPEPTIDASE"/>
    <property type="match status" value="1"/>
</dbReference>
<evidence type="ECO:0000313" key="3">
    <source>
        <dbReference type="EMBL" id="QCB92442.1"/>
    </source>
</evidence>
<comment type="similarity">
    <text evidence="1">Belongs to the peptidase S58 family.</text>
</comment>
<dbReference type="Pfam" id="PF03576">
    <property type="entry name" value="Peptidase_S58"/>
    <property type="match status" value="1"/>
</dbReference>
<dbReference type="Proteomes" id="UP000296469">
    <property type="component" value="Chromosome"/>
</dbReference>
<name>A0A4P7SEI3_9CELL</name>
<dbReference type="Gene3D" id="3.60.70.12">
    <property type="entry name" value="L-amino peptidase D-ALA esterase/amidase"/>
    <property type="match status" value="1"/>
</dbReference>
<dbReference type="SUPFAM" id="SSF56266">
    <property type="entry name" value="DmpA/ArgJ-like"/>
    <property type="match status" value="1"/>
</dbReference>
<evidence type="ECO:0000256" key="1">
    <source>
        <dbReference type="ARBA" id="ARBA00007068"/>
    </source>
</evidence>
<gene>
    <name evidence="3" type="ORF">E5225_01605</name>
</gene>
<feature type="compositionally biased region" description="Gly residues" evidence="2">
    <location>
        <begin position="248"/>
        <end position="263"/>
    </location>
</feature>
<accession>A0A4P7SEI3</accession>
<dbReference type="InterPro" id="IPR016117">
    <property type="entry name" value="ArgJ-like_dom_sf"/>
</dbReference>
<sequence length="387" mass="37074">MRGPVPDGRPAHVSREASSQVSTPWPERDVACDAGPVTDTHAPTGALTDVPGLRVGHVQRTDDGWLTGVTVVLPPPGTVGGVDVRGGGPGTHETDALDPRTLVPTVDAVVLTGGSAYGLVAAHGTQRWLAEQGRGFAVSPVPGEVVPIVPAAAVFDLGRGGVFGNHPTTAMGYAAAAAADASGDGAPVARGSVGAGTGAAIAGAAYKGGVGTASVRLDALGVVVAALVVVNAAGAPLGLGAPASAPGGPVGADGPRGTGGPLGAAGAASATALPAKGVGGAPSPLNTTLAVVATDAALDPAETSRTATTAHDGLARALDPVHTLADGDTVFALATGAVALPGDRPDRVAALVAVQAAAATAVRAAVADAVRSAAGVRTAAVHLPPWC</sequence>
<dbReference type="KEGG" id="celz:E5225_01605"/>